<dbReference type="AlphaFoldDB" id="A0A0U3HX43"/>
<proteinExistence type="predicted"/>
<gene>
    <name evidence="2" type="ORF">AT705_24715</name>
</gene>
<dbReference type="EMBL" id="CP013613">
    <property type="protein sequence ID" value="ALU46169.1"/>
    <property type="molecule type" value="Genomic_DNA"/>
</dbReference>
<dbReference type="Proteomes" id="UP000069015">
    <property type="component" value="Plasmid pMBL6842"/>
</dbReference>
<sequence>MTAHSYDSTAPDSAYPGQDASYGRDAAGEPDLMAMPGSPLRSWIWLAMPYPVMHRPTAVCWTTVRGYLGKKISAPGVAYANGEALRKHLESVLSGNAYPYHAQNANWRAANYRYFWYDANNASNGGAPGAQGEIFTNMRYPISNICAFPNKESISYSPLFNRCDTTVYAKAMNDLAVCGLKTGGYPVFRSSVRSTISARNPIGGSRQLFSQHR</sequence>
<organism evidence="2 3">
    <name type="scientific">Pseudoalteromonas rubra</name>
    <dbReference type="NCBI Taxonomy" id="43658"/>
    <lineage>
        <taxon>Bacteria</taxon>
        <taxon>Pseudomonadati</taxon>
        <taxon>Pseudomonadota</taxon>
        <taxon>Gammaproteobacteria</taxon>
        <taxon>Alteromonadales</taxon>
        <taxon>Pseudoalteromonadaceae</taxon>
        <taxon>Pseudoalteromonas</taxon>
    </lineage>
</organism>
<evidence type="ECO:0000256" key="1">
    <source>
        <dbReference type="SAM" id="MobiDB-lite"/>
    </source>
</evidence>
<geneLocation type="plasmid" evidence="2 3">
    <name>pMBL6842</name>
</geneLocation>
<feature type="compositionally biased region" description="Polar residues" evidence="1">
    <location>
        <begin position="1"/>
        <end position="11"/>
    </location>
</feature>
<dbReference type="RefSeq" id="WP_058799004.1">
    <property type="nucleotide sequence ID" value="NZ_CP013613.1"/>
</dbReference>
<dbReference type="KEGG" id="prr:AT705_24715"/>
<evidence type="ECO:0000313" key="2">
    <source>
        <dbReference type="EMBL" id="ALU46169.1"/>
    </source>
</evidence>
<accession>A0A0U3HX43</accession>
<feature type="region of interest" description="Disordered" evidence="1">
    <location>
        <begin position="1"/>
        <end position="21"/>
    </location>
</feature>
<reference evidence="2 3" key="1">
    <citation type="submission" date="2015-12" db="EMBL/GenBank/DDBJ databases">
        <title>Complete genome sequence of Pseudoalteromonas rubra SCSIO 6842, harboring a conjugative plasmid.</title>
        <authorList>
            <person name="Li B."/>
            <person name="Wang X."/>
        </authorList>
    </citation>
    <scope>NUCLEOTIDE SEQUENCE [LARGE SCALE GENOMIC DNA]</scope>
    <source>
        <strain evidence="2 3">SCSIO 6842</strain>
        <plasmid evidence="3">Plasmid pMBL6842</plasmid>
    </source>
</reference>
<name>A0A0U3HX43_9GAMM</name>
<evidence type="ECO:0000313" key="3">
    <source>
        <dbReference type="Proteomes" id="UP000069015"/>
    </source>
</evidence>
<keyword evidence="2" id="KW-0614">Plasmid</keyword>
<protein>
    <submittedName>
        <fullName evidence="2">Uncharacterized protein</fullName>
    </submittedName>
</protein>